<dbReference type="AlphaFoldDB" id="A0A369AY71"/>
<accession>A0A369AY71</accession>
<dbReference type="OrthoDB" id="2199862at2"/>
<organism evidence="1 2">
    <name type="scientific">Vagococcus fluvialis</name>
    <dbReference type="NCBI Taxonomy" id="2738"/>
    <lineage>
        <taxon>Bacteria</taxon>
        <taxon>Bacillati</taxon>
        <taxon>Bacillota</taxon>
        <taxon>Bacilli</taxon>
        <taxon>Lactobacillales</taxon>
        <taxon>Enterococcaceae</taxon>
        <taxon>Vagococcus</taxon>
    </lineage>
</organism>
<dbReference type="RefSeq" id="WP_114289447.1">
    <property type="nucleotide sequence ID" value="NZ_CP081461.1"/>
</dbReference>
<dbReference type="EMBL" id="NGJX01000004">
    <property type="protein sequence ID" value="RSU02803.1"/>
    <property type="molecule type" value="Genomic_DNA"/>
</dbReference>
<comment type="caution">
    <text evidence="1">The sequence shown here is derived from an EMBL/GenBank/DDBJ whole genome shotgun (WGS) entry which is preliminary data.</text>
</comment>
<evidence type="ECO:0000313" key="1">
    <source>
        <dbReference type="EMBL" id="RSU02803.1"/>
    </source>
</evidence>
<dbReference type="GeneID" id="63146186"/>
<reference evidence="1 2" key="1">
    <citation type="submission" date="2017-05" db="EMBL/GenBank/DDBJ databases">
        <title>Vagococcus spp. assemblies.</title>
        <authorList>
            <person name="Gulvik C.A."/>
        </authorList>
    </citation>
    <scope>NUCLEOTIDE SEQUENCE [LARGE SCALE GENOMIC DNA]</scope>
    <source>
        <strain evidence="1 2">NCFB 2497</strain>
    </source>
</reference>
<evidence type="ECO:0008006" key="3">
    <source>
        <dbReference type="Google" id="ProtNLM"/>
    </source>
</evidence>
<protein>
    <recommendedName>
        <fullName evidence="3">Nucleoside 2-deoxyribosyltransferase</fullName>
    </recommendedName>
</protein>
<gene>
    <name evidence="1" type="ORF">CBF32_05930</name>
</gene>
<keyword evidence="2" id="KW-1185">Reference proteome</keyword>
<proteinExistence type="predicted"/>
<name>A0A369AY71_9ENTE</name>
<evidence type="ECO:0000313" key="2">
    <source>
        <dbReference type="Proteomes" id="UP000288197"/>
    </source>
</evidence>
<sequence length="124" mass="14149">MTHQEIFIYQISTNPIIKSNITHLPINDIDNFAFGFVGDFSITTGMMNSLDKTIATIKKSSLIYMTGELDQTSYFELGLAISLGKKVYYVTEKTYDILDFQLPYSVENLIPINYEAFIKLVDEI</sequence>
<dbReference type="Proteomes" id="UP000288197">
    <property type="component" value="Unassembled WGS sequence"/>
</dbReference>